<dbReference type="AlphaFoldDB" id="A0AAQ3Q843"/>
<feature type="compositionally biased region" description="Low complexity" evidence="1">
    <location>
        <begin position="152"/>
        <end position="161"/>
    </location>
</feature>
<gene>
    <name evidence="2" type="ORF">Cni_G07961</name>
</gene>
<dbReference type="Pfam" id="PF07816">
    <property type="entry name" value="DUF1645"/>
    <property type="match status" value="1"/>
</dbReference>
<dbReference type="Proteomes" id="UP001327560">
    <property type="component" value="Chromosome 2"/>
</dbReference>
<evidence type="ECO:0000313" key="2">
    <source>
        <dbReference type="EMBL" id="WOK99249.1"/>
    </source>
</evidence>
<accession>A0AAQ3Q843</accession>
<dbReference type="PANTHER" id="PTHR33095">
    <property type="entry name" value="OS07G0619500 PROTEIN"/>
    <property type="match status" value="1"/>
</dbReference>
<name>A0AAQ3Q843_9LILI</name>
<dbReference type="PANTHER" id="PTHR33095:SF127">
    <property type="entry name" value="OS05G0578100 PROTEIN"/>
    <property type="match status" value="1"/>
</dbReference>
<reference evidence="2 3" key="1">
    <citation type="submission" date="2023-10" db="EMBL/GenBank/DDBJ databases">
        <title>Chromosome-scale genome assembly provides insights into flower coloration mechanisms of Canna indica.</title>
        <authorList>
            <person name="Li C."/>
        </authorList>
    </citation>
    <scope>NUCLEOTIDE SEQUENCE [LARGE SCALE GENOMIC DNA]</scope>
    <source>
        <tissue evidence="2">Flower</tissue>
    </source>
</reference>
<dbReference type="InterPro" id="IPR012442">
    <property type="entry name" value="DUF1645_plant"/>
</dbReference>
<evidence type="ECO:0000313" key="3">
    <source>
        <dbReference type="Proteomes" id="UP001327560"/>
    </source>
</evidence>
<keyword evidence="3" id="KW-1185">Reference proteome</keyword>
<feature type="region of interest" description="Disordered" evidence="1">
    <location>
        <begin position="113"/>
        <end position="134"/>
    </location>
</feature>
<proteinExistence type="predicted"/>
<feature type="region of interest" description="Disordered" evidence="1">
    <location>
        <begin position="1"/>
        <end position="67"/>
    </location>
</feature>
<evidence type="ECO:0000256" key="1">
    <source>
        <dbReference type="SAM" id="MobiDB-lite"/>
    </source>
</evidence>
<feature type="region of interest" description="Disordered" evidence="1">
    <location>
        <begin position="175"/>
        <end position="198"/>
    </location>
</feature>
<dbReference type="EMBL" id="CP136891">
    <property type="protein sequence ID" value="WOK99249.1"/>
    <property type="molecule type" value="Genomic_DNA"/>
</dbReference>
<feature type="compositionally biased region" description="Low complexity" evidence="1">
    <location>
        <begin position="176"/>
        <end position="186"/>
    </location>
</feature>
<feature type="compositionally biased region" description="Acidic residues" evidence="1">
    <location>
        <begin position="49"/>
        <end position="67"/>
    </location>
</feature>
<feature type="compositionally biased region" description="Low complexity" evidence="1">
    <location>
        <begin position="23"/>
        <end position="41"/>
    </location>
</feature>
<protein>
    <submittedName>
        <fullName evidence="2">Uncharacterized protein</fullName>
    </submittedName>
</protein>
<sequence>MQRAAEQVTMQGEEDGNVPLIDASPSFRAPPAAAGLGFLPADVDHDEAPPPDEVGDDDSDVVVGDDDDDDFEFAFVIRDPETGPDITADEIFSNGQIRPIYPIFNRALLFADEDGDPRAPAPAGEEEEETTEAVRGTLRRLLIQDREENPGSASSASSSAAEELDGIPQETYCVWAPNSSASPSPSRCRKSNSTGSGSSLRWRLRDLVVGRSHSDGKEKFVFLAAEAKKGKGSAAAPENRKARAKATSVDVVTAHRIYYGKGGQAGSGAARRSFLPYKPDLVGFFANVNGITRTHTPF</sequence>
<feature type="region of interest" description="Disordered" evidence="1">
    <location>
        <begin position="144"/>
        <end position="163"/>
    </location>
</feature>
<organism evidence="2 3">
    <name type="scientific">Canna indica</name>
    <name type="common">Indian-shot</name>
    <dbReference type="NCBI Taxonomy" id="4628"/>
    <lineage>
        <taxon>Eukaryota</taxon>
        <taxon>Viridiplantae</taxon>
        <taxon>Streptophyta</taxon>
        <taxon>Embryophyta</taxon>
        <taxon>Tracheophyta</taxon>
        <taxon>Spermatophyta</taxon>
        <taxon>Magnoliopsida</taxon>
        <taxon>Liliopsida</taxon>
        <taxon>Zingiberales</taxon>
        <taxon>Cannaceae</taxon>
        <taxon>Canna</taxon>
    </lineage>
</organism>